<dbReference type="GO" id="GO:0009882">
    <property type="term" value="F:blue light photoreceptor activity"/>
    <property type="evidence" value="ECO:0007669"/>
    <property type="project" value="UniProtKB-ARBA"/>
</dbReference>
<sequence>MASQVPPAASQLTKVLAGLRHTFVVADATLPDMPLVFASEGFYQMTGYGPDEVLGHNCRFLQGEGTDPKEVQKIREAIRSAEPVSVRLLNYRKDGTPFWNLLTLTPIKTPDGKLSKFVGVQVDVTSKTEGKAMTADHAGIPLLVRYDHRLRENIAKTIVDDVNSAVESAEPTYRPNVGKATKQFPRVALDLATTVERIQQNFCICDPSLPDCPIVFASDAFLDLTEYKREEVLGRNCRFLQGTGTDPATVSQIRDAVKAGVELTVRILNYTKTGRPFWNMFTMAPMKDSDGQTRFFVGVQVDVTAQAGAAGDKVTAWTKTASAENRNVLAGQQAASLIGSAVLGMGRVVTGDPWAPILGSIMRRKPHKLDDKAYQQLLKVQTQDGKLKLMHFRRVKQLGAGDVGLVDLVQLQGTEFKFAMKTLDKQEMAERNKIQRVLTEVQVLSSVDHPFLPTLYCTLQTNTHLHFVMEFCDGGELYALLNSQPKKRLKEAHVRFYISEVLLALQYLHLLGYVYRDLKPENILLQGSGHVLLTDFDLSYSKGVTTPRVERIVMKVPKRVTSESDLGKTACLQKAGSHDKDMKQERYLLHCEPVARANSFVGTEEYLAPEIINATGHSAPVDWWSLGILIHELVYGTTPFKGSRRDETFENILKSPLRFPSKPVVSEACQDLISRLLVKDPMQRLGSKSGAEEIKQHPFFSGINWALLRNEIPPYIPRRQEGKAIAANLEQ</sequence>
<evidence type="ECO:0000256" key="7">
    <source>
        <dbReference type="ARBA" id="ARBA00022679"/>
    </source>
</evidence>
<dbReference type="InterPro" id="IPR000014">
    <property type="entry name" value="PAS"/>
</dbReference>
<keyword evidence="10" id="KW-0067">ATP-binding</keyword>
<evidence type="ECO:0000256" key="3">
    <source>
        <dbReference type="ARBA" id="ARBA00012513"/>
    </source>
</evidence>
<feature type="domain" description="PAS" evidence="12">
    <location>
        <begin position="8"/>
        <end position="81"/>
    </location>
</feature>
<organism evidence="14 15">
    <name type="scientific">Chlamydomonas eustigma</name>
    <dbReference type="NCBI Taxonomy" id="1157962"/>
    <lineage>
        <taxon>Eukaryota</taxon>
        <taxon>Viridiplantae</taxon>
        <taxon>Chlorophyta</taxon>
        <taxon>core chlorophytes</taxon>
        <taxon>Chlorophyceae</taxon>
        <taxon>CS clade</taxon>
        <taxon>Chlamydomonadales</taxon>
        <taxon>Chlamydomonadaceae</taxon>
        <taxon>Chlamydomonas</taxon>
    </lineage>
</organism>
<keyword evidence="9" id="KW-0418">Kinase</keyword>
<keyword evidence="6" id="KW-0716">Sensory transduction</keyword>
<dbReference type="SMART" id="SM00086">
    <property type="entry name" value="PAC"/>
    <property type="match status" value="2"/>
</dbReference>
<evidence type="ECO:0000313" key="14">
    <source>
        <dbReference type="EMBL" id="GAX72776.1"/>
    </source>
</evidence>
<proteinExistence type="inferred from homology"/>
<keyword evidence="15" id="KW-1185">Reference proteome</keyword>
<dbReference type="Proteomes" id="UP000232323">
    <property type="component" value="Unassembled WGS sequence"/>
</dbReference>
<evidence type="ECO:0000256" key="10">
    <source>
        <dbReference type="ARBA" id="ARBA00022840"/>
    </source>
</evidence>
<keyword evidence="7" id="KW-0808">Transferase</keyword>
<dbReference type="AlphaFoldDB" id="A0A250WQ01"/>
<dbReference type="Gene3D" id="1.10.510.10">
    <property type="entry name" value="Transferase(Phosphotransferase) domain 1"/>
    <property type="match status" value="2"/>
</dbReference>
<dbReference type="PROSITE" id="PS50112">
    <property type="entry name" value="PAS"/>
    <property type="match status" value="1"/>
</dbReference>
<feature type="domain" description="Protein kinase" evidence="11">
    <location>
        <begin position="392"/>
        <end position="700"/>
    </location>
</feature>
<dbReference type="InterPro" id="IPR000700">
    <property type="entry name" value="PAS-assoc_C"/>
</dbReference>
<dbReference type="EMBL" id="BEGY01000001">
    <property type="protein sequence ID" value="GAX72776.1"/>
    <property type="molecule type" value="Genomic_DNA"/>
</dbReference>
<evidence type="ECO:0000256" key="6">
    <source>
        <dbReference type="ARBA" id="ARBA00022606"/>
    </source>
</evidence>
<dbReference type="GO" id="GO:0004674">
    <property type="term" value="F:protein serine/threonine kinase activity"/>
    <property type="evidence" value="ECO:0007669"/>
    <property type="project" value="UniProtKB-KW"/>
</dbReference>
<accession>A0A250WQ01</accession>
<comment type="similarity">
    <text evidence="2">Belongs to the protein kinase superfamily. AGC Ser/Thr protein kinase family.</text>
</comment>
<dbReference type="CDD" id="cd00130">
    <property type="entry name" value="PAS"/>
    <property type="match status" value="2"/>
</dbReference>
<dbReference type="Gene3D" id="3.30.200.20">
    <property type="entry name" value="Phosphorylase Kinase, domain 1"/>
    <property type="match status" value="1"/>
</dbReference>
<evidence type="ECO:0000256" key="8">
    <source>
        <dbReference type="ARBA" id="ARBA00022741"/>
    </source>
</evidence>
<evidence type="ECO:0000256" key="5">
    <source>
        <dbReference type="ARBA" id="ARBA00022543"/>
    </source>
</evidence>
<dbReference type="SUPFAM" id="SSF55785">
    <property type="entry name" value="PYP-like sensor domain (PAS domain)"/>
    <property type="match status" value="2"/>
</dbReference>
<dbReference type="PROSITE" id="PS00108">
    <property type="entry name" value="PROTEIN_KINASE_ST"/>
    <property type="match status" value="1"/>
</dbReference>
<evidence type="ECO:0000259" key="12">
    <source>
        <dbReference type="PROSITE" id="PS50112"/>
    </source>
</evidence>
<dbReference type="InterPro" id="IPR001610">
    <property type="entry name" value="PAC"/>
</dbReference>
<protein>
    <recommendedName>
        <fullName evidence="3">non-specific serine/threonine protein kinase</fullName>
        <ecNumber evidence="3">2.7.11.1</ecNumber>
    </recommendedName>
</protein>
<evidence type="ECO:0000256" key="2">
    <source>
        <dbReference type="ARBA" id="ARBA00009903"/>
    </source>
</evidence>
<dbReference type="PROSITE" id="PS50011">
    <property type="entry name" value="PROTEIN_KINASE_DOM"/>
    <property type="match status" value="1"/>
</dbReference>
<dbReference type="Pfam" id="PF00069">
    <property type="entry name" value="Pkinase"/>
    <property type="match status" value="2"/>
</dbReference>
<keyword evidence="5" id="KW-0675">Receptor</keyword>
<evidence type="ECO:0000256" key="1">
    <source>
        <dbReference type="ARBA" id="ARBA00001917"/>
    </source>
</evidence>
<evidence type="ECO:0000256" key="4">
    <source>
        <dbReference type="ARBA" id="ARBA00022527"/>
    </source>
</evidence>
<dbReference type="InterPro" id="IPR011009">
    <property type="entry name" value="Kinase-like_dom_sf"/>
</dbReference>
<dbReference type="InterPro" id="IPR035965">
    <property type="entry name" value="PAS-like_dom_sf"/>
</dbReference>
<dbReference type="GO" id="GO:0005524">
    <property type="term" value="F:ATP binding"/>
    <property type="evidence" value="ECO:0007669"/>
    <property type="project" value="UniProtKB-KW"/>
</dbReference>
<dbReference type="NCBIfam" id="TIGR00229">
    <property type="entry name" value="sensory_box"/>
    <property type="match status" value="2"/>
</dbReference>
<evidence type="ECO:0000256" key="9">
    <source>
        <dbReference type="ARBA" id="ARBA00022777"/>
    </source>
</evidence>
<dbReference type="CDD" id="cd05574">
    <property type="entry name" value="STKc_phototropin_like"/>
    <property type="match status" value="1"/>
</dbReference>
<evidence type="ECO:0000313" key="15">
    <source>
        <dbReference type="Proteomes" id="UP000232323"/>
    </source>
</evidence>
<dbReference type="EC" id="2.7.11.1" evidence="3"/>
<dbReference type="PANTHER" id="PTHR45637">
    <property type="entry name" value="FLIPPASE KINASE 1-RELATED"/>
    <property type="match status" value="1"/>
</dbReference>
<feature type="domain" description="PAC" evidence="13">
    <location>
        <begin position="261"/>
        <end position="315"/>
    </location>
</feature>
<comment type="caution">
    <text evidence="14">The sequence shown here is derived from an EMBL/GenBank/DDBJ whole genome shotgun (WGS) entry which is preliminary data.</text>
</comment>
<keyword evidence="4" id="KW-0723">Serine/threonine-protein kinase</keyword>
<dbReference type="SUPFAM" id="SSF56112">
    <property type="entry name" value="Protein kinase-like (PK-like)"/>
    <property type="match status" value="1"/>
</dbReference>
<dbReference type="OrthoDB" id="432483at2759"/>
<evidence type="ECO:0000259" key="11">
    <source>
        <dbReference type="PROSITE" id="PS50011"/>
    </source>
</evidence>
<keyword evidence="5" id="KW-0600">Photoreceptor protein</keyword>
<keyword evidence="8" id="KW-0547">Nucleotide-binding</keyword>
<evidence type="ECO:0000259" key="13">
    <source>
        <dbReference type="PROSITE" id="PS50113"/>
    </source>
</evidence>
<dbReference type="InterPro" id="IPR000719">
    <property type="entry name" value="Prot_kinase_dom"/>
</dbReference>
<feature type="domain" description="PAC" evidence="13">
    <location>
        <begin position="82"/>
        <end position="136"/>
    </location>
</feature>
<dbReference type="SMART" id="SM00091">
    <property type="entry name" value="PAS"/>
    <property type="match status" value="2"/>
</dbReference>
<gene>
    <name evidence="14" type="ORF">CEUSTIGMA_g232.t1</name>
</gene>
<dbReference type="PROSITE" id="PS50113">
    <property type="entry name" value="PAC"/>
    <property type="match status" value="2"/>
</dbReference>
<comment type="cofactor">
    <cofactor evidence="1">
        <name>FMN</name>
        <dbReference type="ChEBI" id="CHEBI:58210"/>
    </cofactor>
</comment>
<dbReference type="Pfam" id="PF13426">
    <property type="entry name" value="PAS_9"/>
    <property type="match status" value="2"/>
</dbReference>
<dbReference type="SMART" id="SM00220">
    <property type="entry name" value="S_TKc"/>
    <property type="match status" value="1"/>
</dbReference>
<keyword evidence="5" id="KW-0157">Chromophore</keyword>
<dbReference type="InterPro" id="IPR008271">
    <property type="entry name" value="Ser/Thr_kinase_AS"/>
</dbReference>
<reference evidence="14 15" key="1">
    <citation type="submission" date="2017-08" db="EMBL/GenBank/DDBJ databases">
        <title>Acidophilic green algal genome provides insights into adaptation to an acidic environment.</title>
        <authorList>
            <person name="Hirooka S."/>
            <person name="Hirose Y."/>
            <person name="Kanesaki Y."/>
            <person name="Higuchi S."/>
            <person name="Fujiwara T."/>
            <person name="Onuma R."/>
            <person name="Era A."/>
            <person name="Ohbayashi R."/>
            <person name="Uzuka A."/>
            <person name="Nozaki H."/>
            <person name="Yoshikawa H."/>
            <person name="Miyagishima S.Y."/>
        </authorList>
    </citation>
    <scope>NUCLEOTIDE SEQUENCE [LARGE SCALE GENOMIC DNA]</scope>
    <source>
        <strain evidence="14 15">NIES-2499</strain>
    </source>
</reference>
<dbReference type="Gene3D" id="3.30.450.20">
    <property type="entry name" value="PAS domain"/>
    <property type="match status" value="2"/>
</dbReference>
<name>A0A250WQ01_9CHLO</name>